<dbReference type="Proteomes" id="UP001329825">
    <property type="component" value="Chromosome 1"/>
</dbReference>
<dbReference type="EMBL" id="CP141881">
    <property type="protein sequence ID" value="WRT63932.1"/>
    <property type="molecule type" value="Genomic_DNA"/>
</dbReference>
<feature type="transmembrane region" description="Helical" evidence="6">
    <location>
        <begin position="320"/>
        <end position="340"/>
    </location>
</feature>
<evidence type="ECO:0000256" key="5">
    <source>
        <dbReference type="ARBA" id="ARBA00023136"/>
    </source>
</evidence>
<keyword evidence="5 6" id="KW-0472">Membrane</keyword>
<feature type="transmembrane region" description="Helical" evidence="6">
    <location>
        <begin position="119"/>
        <end position="137"/>
    </location>
</feature>
<evidence type="ECO:0000256" key="1">
    <source>
        <dbReference type="ARBA" id="ARBA00004141"/>
    </source>
</evidence>
<feature type="transmembrane region" description="Helical" evidence="6">
    <location>
        <begin position="157"/>
        <end position="178"/>
    </location>
</feature>
<protein>
    <submittedName>
        <fullName evidence="7">Uncharacterized protein</fullName>
    </submittedName>
</protein>
<evidence type="ECO:0000256" key="6">
    <source>
        <dbReference type="SAM" id="Phobius"/>
    </source>
</evidence>
<dbReference type="InterPro" id="IPR004254">
    <property type="entry name" value="AdipoR/HlyIII-related"/>
</dbReference>
<accession>A0ABZ1CRE3</accession>
<dbReference type="Pfam" id="PF03006">
    <property type="entry name" value="HlyIII"/>
    <property type="match status" value="1"/>
</dbReference>
<evidence type="ECO:0000256" key="4">
    <source>
        <dbReference type="ARBA" id="ARBA00022989"/>
    </source>
</evidence>
<comment type="subcellular location">
    <subcellularLocation>
        <location evidence="1">Membrane</location>
        <topology evidence="1">Multi-pass membrane protein</topology>
    </subcellularLocation>
</comment>
<evidence type="ECO:0000313" key="8">
    <source>
        <dbReference type="Proteomes" id="UP001329825"/>
    </source>
</evidence>
<dbReference type="PANTHER" id="PTHR20855">
    <property type="entry name" value="ADIPOR/PROGESTIN RECEPTOR-RELATED"/>
    <property type="match status" value="1"/>
</dbReference>
<feature type="transmembrane region" description="Helical" evidence="6">
    <location>
        <begin position="249"/>
        <end position="267"/>
    </location>
</feature>
<dbReference type="RefSeq" id="XP_062788672.1">
    <property type="nucleotide sequence ID" value="XM_062932621.1"/>
</dbReference>
<dbReference type="PANTHER" id="PTHR20855:SF52">
    <property type="entry name" value="ADIPONECTIN RECEPTOR PROTEIN"/>
    <property type="match status" value="1"/>
</dbReference>
<gene>
    <name evidence="7" type="ORF">IL334_000859</name>
</gene>
<sequence>MATFSRRLLDPCRSSLSKAALQPEVQGSPHDIFRRVSSLLWPTLLCTEDKLYERQNDTERAEVKIPIQPLTITYQEALKLMPWQMDNPHIHTGYRRPTGSIRACISSIFGYIHNESGNILTHLTGAIGFMIILINHLSTSTLGRSSSIDMLEFVPMAVYLCSAISCLGMSTAFHTLNSHSKKISDRAHRCDYAGILLLAVGTILPVIYYAFHGDVYWQLIHSAVIILAGSITAYVVLCRRYRAKRILRTTTFFVLGCSVLIPLYHFTMTRGYAYAKTTIGIDKMIVSGFLYALGTGIYTSRFPERLYPGRFDIFCSSHQIFHTLVVMATLCQYLALKSIIDVKWVSAD</sequence>
<reference evidence="7 8" key="1">
    <citation type="submission" date="2024-01" db="EMBL/GenBank/DDBJ databases">
        <title>Comparative genomics of Cryptococcus and Kwoniella reveals pathogenesis evolution and contrasting modes of karyotype evolution via chromosome fusion or intercentromeric recombination.</title>
        <authorList>
            <person name="Coelho M.A."/>
            <person name="David-Palma M."/>
            <person name="Shea T."/>
            <person name="Bowers K."/>
            <person name="McGinley-Smith S."/>
            <person name="Mohammad A.W."/>
            <person name="Gnirke A."/>
            <person name="Yurkov A.M."/>
            <person name="Nowrousian M."/>
            <person name="Sun S."/>
            <person name="Cuomo C.A."/>
            <person name="Heitman J."/>
        </authorList>
    </citation>
    <scope>NUCLEOTIDE SEQUENCE [LARGE SCALE GENOMIC DNA]</scope>
    <source>
        <strain evidence="7">CBS 11374</strain>
    </source>
</reference>
<feature type="transmembrane region" description="Helical" evidence="6">
    <location>
        <begin position="279"/>
        <end position="299"/>
    </location>
</feature>
<dbReference type="GeneID" id="87952990"/>
<organism evidence="7 8">
    <name type="scientific">Kwoniella shivajii</name>
    <dbReference type="NCBI Taxonomy" id="564305"/>
    <lineage>
        <taxon>Eukaryota</taxon>
        <taxon>Fungi</taxon>
        <taxon>Dikarya</taxon>
        <taxon>Basidiomycota</taxon>
        <taxon>Agaricomycotina</taxon>
        <taxon>Tremellomycetes</taxon>
        <taxon>Tremellales</taxon>
        <taxon>Cryptococcaceae</taxon>
        <taxon>Kwoniella</taxon>
    </lineage>
</organism>
<keyword evidence="3 6" id="KW-0812">Transmembrane</keyword>
<evidence type="ECO:0000313" key="7">
    <source>
        <dbReference type="EMBL" id="WRT63932.1"/>
    </source>
</evidence>
<keyword evidence="8" id="KW-1185">Reference proteome</keyword>
<name>A0ABZ1CRE3_9TREE</name>
<comment type="similarity">
    <text evidence="2">Belongs to the ADIPOR family.</text>
</comment>
<proteinExistence type="inferred from homology"/>
<evidence type="ECO:0000256" key="3">
    <source>
        <dbReference type="ARBA" id="ARBA00022692"/>
    </source>
</evidence>
<keyword evidence="4 6" id="KW-1133">Transmembrane helix</keyword>
<feature type="transmembrane region" description="Helical" evidence="6">
    <location>
        <begin position="217"/>
        <end position="237"/>
    </location>
</feature>
<feature type="transmembrane region" description="Helical" evidence="6">
    <location>
        <begin position="190"/>
        <end position="211"/>
    </location>
</feature>
<evidence type="ECO:0000256" key="2">
    <source>
        <dbReference type="ARBA" id="ARBA00007018"/>
    </source>
</evidence>